<dbReference type="HOGENOM" id="CLU_115716_0_0_6"/>
<evidence type="ECO:0000259" key="1">
    <source>
        <dbReference type="Pfam" id="PF13274"/>
    </source>
</evidence>
<comment type="caution">
    <text evidence="2">The sequence shown here is derived from an EMBL/GenBank/DDBJ whole genome shotgun (WGS) entry which is preliminary data.</text>
</comment>
<dbReference type="Pfam" id="PF13274">
    <property type="entry name" value="SocA_Panacea"/>
    <property type="match status" value="1"/>
</dbReference>
<dbReference type="EMBL" id="APRP01000014">
    <property type="protein sequence ID" value="ENX02622.1"/>
    <property type="molecule type" value="Genomic_DNA"/>
</dbReference>
<dbReference type="Proteomes" id="UP000013248">
    <property type="component" value="Unassembled WGS sequence"/>
</dbReference>
<accession>N9NIM9</accession>
<proteinExistence type="predicted"/>
<dbReference type="AlphaFoldDB" id="N9NIM9"/>
<evidence type="ECO:0000313" key="2">
    <source>
        <dbReference type="EMBL" id="ENX02622.1"/>
    </source>
</evidence>
<dbReference type="InterPro" id="IPR025272">
    <property type="entry name" value="SocA_Panacea"/>
</dbReference>
<evidence type="ECO:0000313" key="3">
    <source>
        <dbReference type="Proteomes" id="UP000013248"/>
    </source>
</evidence>
<dbReference type="PATRIC" id="fig|1217705.3.peg.1025"/>
<dbReference type="RefSeq" id="WP_005215655.1">
    <property type="nucleotide sequence ID" value="NZ_KB850089.1"/>
</dbReference>
<sequence>MLINREREKIINLVAYFADNVNYLGKTKLFKLLYFVDFEHYKLTGRSVTGLDYYAWKMGPVPTMLFDEIERPEPDMQEKVKVQQKTLQNNKKMFCIEAIAQFDSRLFTKRELRLIGEFAQKYKEAKAEDMVEATHLENLPWSKIYNSPTGKQKIIPYELALRTQELEEMKAFISERQDFIGLFK</sequence>
<protein>
    <recommendedName>
        <fullName evidence="1">Antitoxin SocA-like Panacea domain-containing protein</fullName>
    </recommendedName>
</protein>
<name>N9NIM9_9GAMM</name>
<reference evidence="2 3" key="1">
    <citation type="submission" date="2013-02" db="EMBL/GenBank/DDBJ databases">
        <title>The Genome Sequence of Acinetobacter sp. ANC 3862.</title>
        <authorList>
            <consortium name="The Broad Institute Genome Sequencing Platform"/>
            <consortium name="The Broad Institute Genome Sequencing Center for Infectious Disease"/>
            <person name="Cerqueira G."/>
            <person name="Feldgarden M."/>
            <person name="Courvalin P."/>
            <person name="Perichon B."/>
            <person name="Grillot-Courvalin C."/>
            <person name="Clermont D."/>
            <person name="Rocha E."/>
            <person name="Yoon E.-J."/>
            <person name="Nemec A."/>
            <person name="Walker B."/>
            <person name="Young S.K."/>
            <person name="Zeng Q."/>
            <person name="Gargeya S."/>
            <person name="Fitzgerald M."/>
            <person name="Haas B."/>
            <person name="Abouelleil A."/>
            <person name="Alvarado L."/>
            <person name="Arachchi H.M."/>
            <person name="Berlin A.M."/>
            <person name="Chapman S.B."/>
            <person name="Dewar J."/>
            <person name="Goldberg J."/>
            <person name="Griggs A."/>
            <person name="Gujja S."/>
            <person name="Hansen M."/>
            <person name="Howarth C."/>
            <person name="Imamovic A."/>
            <person name="Larimer J."/>
            <person name="McCowan C."/>
            <person name="Murphy C."/>
            <person name="Neiman D."/>
            <person name="Pearson M."/>
            <person name="Priest M."/>
            <person name="Roberts A."/>
            <person name="Saif S."/>
            <person name="Shea T."/>
            <person name="Sisk P."/>
            <person name="Sykes S."/>
            <person name="Wortman J."/>
            <person name="Nusbaum C."/>
            <person name="Birren B."/>
        </authorList>
    </citation>
    <scope>NUCLEOTIDE SEQUENCE [LARGE SCALE GENOMIC DNA]</scope>
    <source>
        <strain evidence="2 3">ANC 3862</strain>
    </source>
</reference>
<feature type="domain" description="Antitoxin SocA-like Panacea" evidence="1">
    <location>
        <begin position="29"/>
        <end position="141"/>
    </location>
</feature>
<organism evidence="2 3">
    <name type="scientific">Acinetobacter modestus</name>
    <dbReference type="NCBI Taxonomy" id="1776740"/>
    <lineage>
        <taxon>Bacteria</taxon>
        <taxon>Pseudomonadati</taxon>
        <taxon>Pseudomonadota</taxon>
        <taxon>Gammaproteobacteria</taxon>
        <taxon>Moraxellales</taxon>
        <taxon>Moraxellaceae</taxon>
        <taxon>Acinetobacter</taxon>
    </lineage>
</organism>
<dbReference type="STRING" id="1217705.F900_01068"/>
<gene>
    <name evidence="2" type="ORF">F900_01068</name>
</gene>
<dbReference type="eggNOG" id="COG3600">
    <property type="taxonomic scope" value="Bacteria"/>
</dbReference>